<organism evidence="2 4">
    <name type="scientific">Pan troglodytes</name>
    <name type="common">Chimpanzee</name>
    <dbReference type="NCBI Taxonomy" id="9598"/>
    <lineage>
        <taxon>Eukaryota</taxon>
        <taxon>Metazoa</taxon>
        <taxon>Chordata</taxon>
        <taxon>Craniata</taxon>
        <taxon>Vertebrata</taxon>
        <taxon>Euteleostomi</taxon>
        <taxon>Mammalia</taxon>
        <taxon>Eutheria</taxon>
        <taxon>Euarchontoglires</taxon>
        <taxon>Primates</taxon>
        <taxon>Haplorrhini</taxon>
        <taxon>Catarrhini</taxon>
        <taxon>Hominidae</taxon>
        <taxon>Pan</taxon>
    </lineage>
</organism>
<reference evidence="2 4" key="1">
    <citation type="submission" date="2017-12" db="EMBL/GenBank/DDBJ databases">
        <title>High-resolution comparative analysis of great ape genomes.</title>
        <authorList>
            <person name="Pollen A."/>
            <person name="Hastie A."/>
            <person name="Hormozdiari F."/>
            <person name="Dougherty M."/>
            <person name="Liu R."/>
            <person name="Chaisson M."/>
            <person name="Hoppe E."/>
            <person name="Hill C."/>
            <person name="Pang A."/>
            <person name="Hillier L."/>
            <person name="Baker C."/>
            <person name="Armstrong J."/>
            <person name="Shendure J."/>
            <person name="Paten B."/>
            <person name="Wilson R."/>
            <person name="Chao H."/>
            <person name="Schneider V."/>
            <person name="Ventura M."/>
            <person name="Kronenberg Z."/>
            <person name="Murali S."/>
            <person name="Gordon D."/>
            <person name="Cantsilieris S."/>
            <person name="Munson K."/>
            <person name="Nelson B."/>
            <person name="Raja A."/>
            <person name="Underwood J."/>
            <person name="Diekhans M."/>
            <person name="Fiddes I."/>
            <person name="Haussler D."/>
            <person name="Eichler E."/>
        </authorList>
    </citation>
    <scope>NUCLEOTIDE SEQUENCE [LARGE SCALE GENOMIC DNA]</scope>
    <source>
        <strain evidence="2">Yerkes chimp pedigree #C0471</strain>
        <tissue evidence="2">Blood</tissue>
    </source>
</reference>
<keyword evidence="1" id="KW-0732">Signal</keyword>
<comment type="caution">
    <text evidence="2">The sequence shown here is derived from an EMBL/GenBank/DDBJ whole genome shotgun (WGS) entry which is preliminary data.</text>
</comment>
<accession>A0A2J8L086</accession>
<evidence type="ECO:0000313" key="2">
    <source>
        <dbReference type="EMBL" id="PNI40675.1"/>
    </source>
</evidence>
<dbReference type="Proteomes" id="UP000236370">
    <property type="component" value="Unassembled WGS sequence"/>
</dbReference>
<dbReference type="AlphaFoldDB" id="A0A2J8L086"/>
<feature type="chain" id="PRO_5014559669" evidence="1">
    <location>
        <begin position="18"/>
        <end position="50"/>
    </location>
</feature>
<evidence type="ECO:0000313" key="4">
    <source>
        <dbReference type="Proteomes" id="UP000236370"/>
    </source>
</evidence>
<proteinExistence type="predicted"/>
<name>A0A2J8L086_PANTR</name>
<protein>
    <submittedName>
        <fullName evidence="2">BCO2 isoform 14</fullName>
    </submittedName>
    <submittedName>
        <fullName evidence="3">BCO2 isoform 16</fullName>
    </submittedName>
</protein>
<evidence type="ECO:0000256" key="1">
    <source>
        <dbReference type="SAM" id="SignalP"/>
    </source>
</evidence>
<evidence type="ECO:0000313" key="3">
    <source>
        <dbReference type="EMBL" id="PNI40677.1"/>
    </source>
</evidence>
<sequence length="50" mass="5882">MFFRVFLHFIRSHSATAVDFLPVMVHRLPGTIIGLMGWRCFTSSEWQRAQ</sequence>
<dbReference type="EMBL" id="NBAG03000323">
    <property type="protein sequence ID" value="PNI40675.1"/>
    <property type="molecule type" value="Genomic_DNA"/>
</dbReference>
<dbReference type="EMBL" id="NBAG03000323">
    <property type="protein sequence ID" value="PNI40677.1"/>
    <property type="molecule type" value="Genomic_DNA"/>
</dbReference>
<gene>
    <name evidence="2" type="ORF">CK820_G0034371</name>
</gene>
<feature type="signal peptide" evidence="1">
    <location>
        <begin position="1"/>
        <end position="17"/>
    </location>
</feature>